<evidence type="ECO:0000313" key="3">
    <source>
        <dbReference type="Proteomes" id="UP001378188"/>
    </source>
</evidence>
<gene>
    <name evidence="2" type="ORF">V3328_07500</name>
</gene>
<evidence type="ECO:0000313" key="2">
    <source>
        <dbReference type="EMBL" id="MEJ8571311.1"/>
    </source>
</evidence>
<feature type="signal peptide" evidence="1">
    <location>
        <begin position="1"/>
        <end position="34"/>
    </location>
</feature>
<dbReference type="Proteomes" id="UP001378188">
    <property type="component" value="Unassembled WGS sequence"/>
</dbReference>
<sequence>MSSQSSGRARRLAGYAIACCLAVASLTGPSPASAEGFGFATFTATVTGNGTTTRGSGVKKSTRAGTGEYIVTFMRSVKACTPFATVRGTAAGQISVAPVADNGKQVAVTTFNKSGVKADRSFSLLASCV</sequence>
<evidence type="ECO:0000256" key="1">
    <source>
        <dbReference type="SAM" id="SignalP"/>
    </source>
</evidence>
<organism evidence="2 3">
    <name type="scientific">Microbaculum marinum</name>
    <dbReference type="NCBI Taxonomy" id="1764581"/>
    <lineage>
        <taxon>Bacteria</taxon>
        <taxon>Pseudomonadati</taxon>
        <taxon>Pseudomonadota</taxon>
        <taxon>Alphaproteobacteria</taxon>
        <taxon>Hyphomicrobiales</taxon>
        <taxon>Tepidamorphaceae</taxon>
        <taxon>Microbaculum</taxon>
    </lineage>
</organism>
<proteinExistence type="predicted"/>
<name>A0AAW9RUW9_9HYPH</name>
<protein>
    <submittedName>
        <fullName evidence="2">Uncharacterized protein</fullName>
    </submittedName>
</protein>
<comment type="caution">
    <text evidence="2">The sequence shown here is derived from an EMBL/GenBank/DDBJ whole genome shotgun (WGS) entry which is preliminary data.</text>
</comment>
<reference evidence="2 3" key="1">
    <citation type="submission" date="2024-02" db="EMBL/GenBank/DDBJ databases">
        <title>Genome analysis and characterization of Microbaculum marinisediminis sp. nov., isolated from marine sediment.</title>
        <authorList>
            <person name="Du Z.-J."/>
            <person name="Ye Y.-Q."/>
            <person name="Zhang Z.-R."/>
            <person name="Yuan S.-M."/>
            <person name="Zhang X.-Y."/>
        </authorList>
    </citation>
    <scope>NUCLEOTIDE SEQUENCE [LARGE SCALE GENOMIC DNA]</scope>
    <source>
        <strain evidence="2 3">SDUM1044001</strain>
    </source>
</reference>
<dbReference type="EMBL" id="JAZHOF010000003">
    <property type="protein sequence ID" value="MEJ8571311.1"/>
    <property type="molecule type" value="Genomic_DNA"/>
</dbReference>
<keyword evidence="3" id="KW-1185">Reference proteome</keyword>
<dbReference type="AlphaFoldDB" id="A0AAW9RUW9"/>
<feature type="chain" id="PRO_5043409924" evidence="1">
    <location>
        <begin position="35"/>
        <end position="129"/>
    </location>
</feature>
<accession>A0AAW9RUW9</accession>
<keyword evidence="1" id="KW-0732">Signal</keyword>
<dbReference type="RefSeq" id="WP_340329014.1">
    <property type="nucleotide sequence ID" value="NZ_JAZHOF010000003.1"/>
</dbReference>